<proteinExistence type="predicted"/>
<organism evidence="3 4">
    <name type="scientific">Hohenbuehelia grisea</name>
    <dbReference type="NCBI Taxonomy" id="104357"/>
    <lineage>
        <taxon>Eukaryota</taxon>
        <taxon>Fungi</taxon>
        <taxon>Dikarya</taxon>
        <taxon>Basidiomycota</taxon>
        <taxon>Agaricomycotina</taxon>
        <taxon>Agaricomycetes</taxon>
        <taxon>Agaricomycetidae</taxon>
        <taxon>Agaricales</taxon>
        <taxon>Pleurotineae</taxon>
        <taxon>Pleurotaceae</taxon>
        <taxon>Hohenbuehelia</taxon>
    </lineage>
</organism>
<name>A0ABR3JQ90_9AGAR</name>
<accession>A0ABR3JQ90</accession>
<evidence type="ECO:0000256" key="1">
    <source>
        <dbReference type="SAM" id="MobiDB-lite"/>
    </source>
</evidence>
<protein>
    <submittedName>
        <fullName evidence="3">Uncharacterized protein</fullName>
    </submittedName>
</protein>
<evidence type="ECO:0000313" key="4">
    <source>
        <dbReference type="Proteomes" id="UP001556367"/>
    </source>
</evidence>
<dbReference type="EMBL" id="JASNQZ010000005">
    <property type="protein sequence ID" value="KAL0957711.1"/>
    <property type="molecule type" value="Genomic_DNA"/>
</dbReference>
<keyword evidence="2" id="KW-0472">Membrane</keyword>
<feature type="compositionally biased region" description="Basic and acidic residues" evidence="1">
    <location>
        <begin position="36"/>
        <end position="58"/>
    </location>
</feature>
<feature type="transmembrane region" description="Helical" evidence="2">
    <location>
        <begin position="275"/>
        <end position="294"/>
    </location>
</feature>
<sequence length="429" mass="45998">MASMSRRRIDHGSSGTDDDDVDAGGGVGAGAGKTRLNQDKKRGKDKEREREKDAEKHPAPKPSHVVLIAADSPPPCIPAPVPPGLSLPTTRRGSHSGSGAGSGPGSGTGTPTRAASAAARVLDRWLSSETWCDVLFLPKPWLRVQSDAYAYAPGATGNGNGKEGEKEGEFVFPKSRPVSPPGGVVWCWRRGRSITKRRRRTRPNRSLESRVLAHARSVADFRPPTAEGDVGGPLQLYLGHSLGLGVGAGGASTLGAGCRRGCGWRRRRAGKARRGMLGVWLVLVPAVVVLALVRRQEAEWGLLAVRLLRLVVVLEGGAGVGKPPRPKSFALDDLALLSPVPSLTRYVHTFLFFFAPGILTRTIPHFTSNLTHIQYYTKINHTLHKINHTLFKPNSPPPHDSVLAEGEILASPSNAAPPEDVSKYVKQRP</sequence>
<feature type="compositionally biased region" description="Gly residues" evidence="1">
    <location>
        <begin position="96"/>
        <end position="108"/>
    </location>
</feature>
<keyword evidence="2" id="KW-1133">Transmembrane helix</keyword>
<comment type="caution">
    <text evidence="3">The sequence shown here is derived from an EMBL/GenBank/DDBJ whole genome shotgun (WGS) entry which is preliminary data.</text>
</comment>
<gene>
    <name evidence="3" type="ORF">HGRIS_001491</name>
</gene>
<dbReference type="Proteomes" id="UP001556367">
    <property type="component" value="Unassembled WGS sequence"/>
</dbReference>
<keyword evidence="2" id="KW-0812">Transmembrane</keyword>
<feature type="compositionally biased region" description="Pro residues" evidence="1">
    <location>
        <begin position="72"/>
        <end position="85"/>
    </location>
</feature>
<evidence type="ECO:0000256" key="2">
    <source>
        <dbReference type="SAM" id="Phobius"/>
    </source>
</evidence>
<keyword evidence="4" id="KW-1185">Reference proteome</keyword>
<feature type="region of interest" description="Disordered" evidence="1">
    <location>
        <begin position="156"/>
        <end position="175"/>
    </location>
</feature>
<feature type="region of interest" description="Disordered" evidence="1">
    <location>
        <begin position="1"/>
        <end position="114"/>
    </location>
</feature>
<evidence type="ECO:0000313" key="3">
    <source>
        <dbReference type="EMBL" id="KAL0957711.1"/>
    </source>
</evidence>
<reference evidence="4" key="1">
    <citation type="submission" date="2024-06" db="EMBL/GenBank/DDBJ databases">
        <title>Multi-omics analyses provide insights into the biosynthesis of the anticancer antibiotic pleurotin in Hohenbuehelia grisea.</title>
        <authorList>
            <person name="Weaver J.A."/>
            <person name="Alberti F."/>
        </authorList>
    </citation>
    <scope>NUCLEOTIDE SEQUENCE [LARGE SCALE GENOMIC DNA]</scope>
    <source>
        <strain evidence="4">T-177</strain>
    </source>
</reference>